<reference evidence="1" key="1">
    <citation type="journal article" date="2023" name="Science">
        <title>Genome structures resolve the early diversification of teleost fishes.</title>
        <authorList>
            <person name="Parey E."/>
            <person name="Louis A."/>
            <person name="Montfort J."/>
            <person name="Bouchez O."/>
            <person name="Roques C."/>
            <person name="Iampietro C."/>
            <person name="Lluch J."/>
            <person name="Castinel A."/>
            <person name="Donnadieu C."/>
            <person name="Desvignes T."/>
            <person name="Floi Bucao C."/>
            <person name="Jouanno E."/>
            <person name="Wen M."/>
            <person name="Mejri S."/>
            <person name="Dirks R."/>
            <person name="Jansen H."/>
            <person name="Henkel C."/>
            <person name="Chen W.J."/>
            <person name="Zahm M."/>
            <person name="Cabau C."/>
            <person name="Klopp C."/>
            <person name="Thompson A.W."/>
            <person name="Robinson-Rechavi M."/>
            <person name="Braasch I."/>
            <person name="Lecointre G."/>
            <person name="Bobe J."/>
            <person name="Postlethwait J.H."/>
            <person name="Berthelot C."/>
            <person name="Roest Crollius H."/>
            <person name="Guiguen Y."/>
        </authorList>
    </citation>
    <scope>NUCLEOTIDE SEQUENCE</scope>
    <source>
        <strain evidence="1">NC1722</strain>
    </source>
</reference>
<gene>
    <name evidence="1" type="ORF">AAFF_G00232890</name>
</gene>
<evidence type="ECO:0000313" key="1">
    <source>
        <dbReference type="EMBL" id="KAJ8378924.1"/>
    </source>
</evidence>
<accession>A0AAD7REQ0</accession>
<name>A0AAD7REQ0_9TELE</name>
<organism evidence="1 2">
    <name type="scientific">Aldrovandia affinis</name>
    <dbReference type="NCBI Taxonomy" id="143900"/>
    <lineage>
        <taxon>Eukaryota</taxon>
        <taxon>Metazoa</taxon>
        <taxon>Chordata</taxon>
        <taxon>Craniata</taxon>
        <taxon>Vertebrata</taxon>
        <taxon>Euteleostomi</taxon>
        <taxon>Actinopterygii</taxon>
        <taxon>Neopterygii</taxon>
        <taxon>Teleostei</taxon>
        <taxon>Notacanthiformes</taxon>
        <taxon>Halosauridae</taxon>
        <taxon>Aldrovandia</taxon>
    </lineage>
</organism>
<evidence type="ECO:0000313" key="2">
    <source>
        <dbReference type="Proteomes" id="UP001221898"/>
    </source>
</evidence>
<keyword evidence="2" id="KW-1185">Reference proteome</keyword>
<dbReference type="AlphaFoldDB" id="A0AAD7REQ0"/>
<dbReference type="Proteomes" id="UP001221898">
    <property type="component" value="Unassembled WGS sequence"/>
</dbReference>
<comment type="caution">
    <text evidence="1">The sequence shown here is derived from an EMBL/GenBank/DDBJ whole genome shotgun (WGS) entry which is preliminary data.</text>
</comment>
<dbReference type="EMBL" id="JAINUG010000306">
    <property type="protein sequence ID" value="KAJ8378924.1"/>
    <property type="molecule type" value="Genomic_DNA"/>
</dbReference>
<sequence length="137" mass="15206">MAQHGSACPLRSSPDGWVPQPVGGLWCLYLRCLRSSKAPTGWRFPASAICFPHILTSLHRVLQSAPCSLRETLNAADMLFLMHPYTGLMEHHHQHLHLRLAHCSGKERGGRGCRYLKSESILRRGSAVTGDLLLISL</sequence>
<protein>
    <submittedName>
        <fullName evidence="1">Uncharacterized protein</fullName>
    </submittedName>
</protein>
<proteinExistence type="predicted"/>